<dbReference type="RefSeq" id="WP_013419542.1">
    <property type="nucleotide sequence ID" value="NC_014664.1"/>
</dbReference>
<feature type="transmembrane region" description="Helical" evidence="1">
    <location>
        <begin position="315"/>
        <end position="332"/>
    </location>
</feature>
<evidence type="ECO:0000313" key="3">
    <source>
        <dbReference type="Proteomes" id="UP000001399"/>
    </source>
</evidence>
<dbReference type="EMBL" id="CP002292">
    <property type="protein sequence ID" value="ADP71156.1"/>
    <property type="molecule type" value="Genomic_DNA"/>
</dbReference>
<feature type="transmembrane region" description="Helical" evidence="1">
    <location>
        <begin position="168"/>
        <end position="188"/>
    </location>
</feature>
<reference evidence="3" key="1">
    <citation type="journal article" date="2011" name="J. Bacteriol.">
        <title>Genome sequences of eight morphologically diverse alphaproteobacteria.</title>
        <authorList>
            <consortium name="US DOE Joint Genome Institute"/>
            <person name="Brown P.J."/>
            <person name="Kysela D.T."/>
            <person name="Buechlein A."/>
            <person name="Hemmerich C."/>
            <person name="Brun Y.V."/>
        </authorList>
    </citation>
    <scope>NUCLEOTIDE SEQUENCE [LARGE SCALE GENOMIC DNA]</scope>
    <source>
        <strain evidence="3">ATCC 17100 / ATH 3.1.1 / DSM 162 / LMG 4299</strain>
    </source>
</reference>
<feature type="transmembrane region" description="Helical" evidence="1">
    <location>
        <begin position="230"/>
        <end position="251"/>
    </location>
</feature>
<feature type="transmembrane region" description="Helical" evidence="1">
    <location>
        <begin position="81"/>
        <end position="102"/>
    </location>
</feature>
<feature type="transmembrane region" description="Helical" evidence="1">
    <location>
        <begin position="200"/>
        <end position="218"/>
    </location>
</feature>
<feature type="transmembrane region" description="Helical" evidence="1">
    <location>
        <begin position="292"/>
        <end position="309"/>
    </location>
</feature>
<feature type="transmembrane region" description="Helical" evidence="1">
    <location>
        <begin position="114"/>
        <end position="139"/>
    </location>
</feature>
<evidence type="ECO:0000313" key="2">
    <source>
        <dbReference type="EMBL" id="ADP71156.1"/>
    </source>
</evidence>
<feature type="transmembrane region" description="Helical" evidence="1">
    <location>
        <begin position="51"/>
        <end position="69"/>
    </location>
</feature>
<dbReference type="Proteomes" id="UP000001399">
    <property type="component" value="Chromosome"/>
</dbReference>
<feature type="transmembrane region" description="Helical" evidence="1">
    <location>
        <begin position="145"/>
        <end position="163"/>
    </location>
</feature>
<protein>
    <recommendedName>
        <fullName evidence="4">DUF2157 domain-containing protein</fullName>
    </recommendedName>
</protein>
<dbReference type="AlphaFoldDB" id="E3I0R6"/>
<dbReference type="eggNOG" id="ENOG502Z8RZ">
    <property type="taxonomic scope" value="Bacteria"/>
</dbReference>
<dbReference type="KEGG" id="rva:Rvan_1920"/>
<keyword evidence="1" id="KW-0812">Transmembrane</keyword>
<keyword evidence="3" id="KW-1185">Reference proteome</keyword>
<proteinExistence type="predicted"/>
<feature type="transmembrane region" description="Helical" evidence="1">
    <location>
        <begin position="266"/>
        <end position="285"/>
    </location>
</feature>
<gene>
    <name evidence="2" type="ordered locus">Rvan_1920</name>
</gene>
<name>E3I0R6_RHOVT</name>
<keyword evidence="1" id="KW-0472">Membrane</keyword>
<sequence>MRVVVGRNQAKAILSAVVAWKQDGALDPAVAERLAATIVVRGFDWKALAKYCFWVALACVVIAIGAVLADEQLLALLRRIFSAPYQVKSAALGVLAGAFYWLGARRREVSPHKVFSNEAIMALGGVATVGAVGQLSYAFDAEKGHLSLLLLLASLIYAAVALWSRSNLIWIFALLSLCSWMGAESGYVSGFGMYYLGMDYPIRFVAFGAFLAVAGVLVERSERFPDFARSTLVVGLLYFFIALWILSIFGYQVDFTHFHRSGDLELALWSIAFGLAALVAIGYGLRCEHGTIKGFGLTFLGIALYTKFFEHFWDGTHKAIFFAILAVSFWLLGSRAEKIWHIGERKTSSPTTESADQNA</sequence>
<organism evidence="2 3">
    <name type="scientific">Rhodomicrobium vannielii (strain ATCC 17100 / DSM 162 / LMG 4299 / NCIMB 10020 / ATH 3.1.1)</name>
    <dbReference type="NCBI Taxonomy" id="648757"/>
    <lineage>
        <taxon>Bacteria</taxon>
        <taxon>Pseudomonadati</taxon>
        <taxon>Pseudomonadota</taxon>
        <taxon>Alphaproteobacteria</taxon>
        <taxon>Hyphomicrobiales</taxon>
        <taxon>Hyphomicrobiaceae</taxon>
        <taxon>Rhodomicrobium</taxon>
    </lineage>
</organism>
<keyword evidence="1" id="KW-1133">Transmembrane helix</keyword>
<dbReference type="OrthoDB" id="1120077at2"/>
<dbReference type="HOGENOM" id="CLU_796293_0_0_5"/>
<accession>E3I0R6</accession>
<evidence type="ECO:0008006" key="4">
    <source>
        <dbReference type="Google" id="ProtNLM"/>
    </source>
</evidence>
<evidence type="ECO:0000256" key="1">
    <source>
        <dbReference type="SAM" id="Phobius"/>
    </source>
</evidence>